<keyword evidence="2" id="KW-1185">Reference proteome</keyword>
<evidence type="ECO:0000313" key="1">
    <source>
        <dbReference type="EMBL" id="KAJ7635290.1"/>
    </source>
</evidence>
<comment type="caution">
    <text evidence="1">The sequence shown here is derived from an EMBL/GenBank/DDBJ whole genome shotgun (WGS) entry which is preliminary data.</text>
</comment>
<dbReference type="AlphaFoldDB" id="A0AAD7BZY5"/>
<feature type="non-terminal residue" evidence="1">
    <location>
        <position position="1"/>
    </location>
</feature>
<name>A0AAD7BZY5_9AGAR</name>
<protein>
    <submittedName>
        <fullName evidence="1">Uncharacterized protein</fullName>
    </submittedName>
</protein>
<organism evidence="1 2">
    <name type="scientific">Roridomyces roridus</name>
    <dbReference type="NCBI Taxonomy" id="1738132"/>
    <lineage>
        <taxon>Eukaryota</taxon>
        <taxon>Fungi</taxon>
        <taxon>Dikarya</taxon>
        <taxon>Basidiomycota</taxon>
        <taxon>Agaricomycotina</taxon>
        <taxon>Agaricomycetes</taxon>
        <taxon>Agaricomycetidae</taxon>
        <taxon>Agaricales</taxon>
        <taxon>Marasmiineae</taxon>
        <taxon>Mycenaceae</taxon>
        <taxon>Roridomyces</taxon>
    </lineage>
</organism>
<reference evidence="1" key="1">
    <citation type="submission" date="2023-03" db="EMBL/GenBank/DDBJ databases">
        <title>Massive genome expansion in bonnet fungi (Mycena s.s.) driven by repeated elements and novel gene families across ecological guilds.</title>
        <authorList>
            <consortium name="Lawrence Berkeley National Laboratory"/>
            <person name="Harder C.B."/>
            <person name="Miyauchi S."/>
            <person name="Viragh M."/>
            <person name="Kuo A."/>
            <person name="Thoen E."/>
            <person name="Andreopoulos B."/>
            <person name="Lu D."/>
            <person name="Skrede I."/>
            <person name="Drula E."/>
            <person name="Henrissat B."/>
            <person name="Morin E."/>
            <person name="Kohler A."/>
            <person name="Barry K."/>
            <person name="LaButti K."/>
            <person name="Morin E."/>
            <person name="Salamov A."/>
            <person name="Lipzen A."/>
            <person name="Mereny Z."/>
            <person name="Hegedus B."/>
            <person name="Baldrian P."/>
            <person name="Stursova M."/>
            <person name="Weitz H."/>
            <person name="Taylor A."/>
            <person name="Grigoriev I.V."/>
            <person name="Nagy L.G."/>
            <person name="Martin F."/>
            <person name="Kauserud H."/>
        </authorList>
    </citation>
    <scope>NUCLEOTIDE SEQUENCE</scope>
    <source>
        <strain evidence="1">9284</strain>
    </source>
</reference>
<dbReference type="Proteomes" id="UP001221142">
    <property type="component" value="Unassembled WGS sequence"/>
</dbReference>
<dbReference type="EMBL" id="JARKIF010000007">
    <property type="protein sequence ID" value="KAJ7635290.1"/>
    <property type="molecule type" value="Genomic_DNA"/>
</dbReference>
<evidence type="ECO:0000313" key="2">
    <source>
        <dbReference type="Proteomes" id="UP001221142"/>
    </source>
</evidence>
<accession>A0AAD7BZY5</accession>
<proteinExistence type="predicted"/>
<gene>
    <name evidence="1" type="ORF">FB45DRAFT_743492</name>
</gene>
<sequence length="56" mass="6598">GVTCEPLSLNCRITPRTAEKAEIIRREFFDAADTFRKFEFGLSQEDREFVLNCRDR</sequence>